<gene>
    <name evidence="1" type="ORF">C6V83_17605</name>
</gene>
<protein>
    <submittedName>
        <fullName evidence="1">Cyclase</fullName>
    </submittedName>
</protein>
<sequence length="147" mass="15831">MAVSVSNEFDINAPASVVMEVLQDISSLPDWSSAHSAAEVLTTHDDGMPDRVKVSVGMLGINDTQELAYTWTENVCSWTLLESSQLAEQQGSYTLTSTGDDSTHVVFTLEVDLKIKLPGFLVKKGQKAAAETAKKGLTAEAERRAAE</sequence>
<reference evidence="1 2" key="1">
    <citation type="submission" date="2018-03" db="EMBL/GenBank/DDBJ databases">
        <title>Characteristics and genome of n-alkane degrading marine bacteria Gordonia iterans isolated from crude oil contaminated in Tae-an, South Korea.</title>
        <authorList>
            <person name="Lee S.-S."/>
            <person name="Kim H."/>
        </authorList>
    </citation>
    <scope>NUCLEOTIDE SEQUENCE [LARGE SCALE GENOMIC DNA]</scope>
    <source>
        <strain evidence="1 2">Co17</strain>
    </source>
</reference>
<proteinExistence type="predicted"/>
<dbReference type="Gene3D" id="3.30.530.20">
    <property type="match status" value="1"/>
</dbReference>
<dbReference type="OrthoDB" id="4730534at2"/>
<dbReference type="EMBL" id="CP027433">
    <property type="protein sequence ID" value="AVM01804.1"/>
    <property type="molecule type" value="Genomic_DNA"/>
</dbReference>
<evidence type="ECO:0000313" key="1">
    <source>
        <dbReference type="EMBL" id="AVM01804.1"/>
    </source>
</evidence>
<dbReference type="SUPFAM" id="SSF55961">
    <property type="entry name" value="Bet v1-like"/>
    <property type="match status" value="1"/>
</dbReference>
<dbReference type="Proteomes" id="UP000239814">
    <property type="component" value="Chromosome"/>
</dbReference>
<dbReference type="RefSeq" id="WP_105943507.1">
    <property type="nucleotide sequence ID" value="NZ_CP027433.1"/>
</dbReference>
<name>A0A2S0KJE8_9ACTN</name>
<dbReference type="CDD" id="cd07819">
    <property type="entry name" value="SRPBCC_2"/>
    <property type="match status" value="1"/>
</dbReference>
<accession>A0A2S0KJE8</accession>
<dbReference type="InterPro" id="IPR023393">
    <property type="entry name" value="START-like_dom_sf"/>
</dbReference>
<keyword evidence="2" id="KW-1185">Reference proteome</keyword>
<dbReference type="PANTHER" id="PTHR39683">
    <property type="entry name" value="CONSERVED PROTEIN TB16.3"/>
    <property type="match status" value="1"/>
</dbReference>
<evidence type="ECO:0000313" key="2">
    <source>
        <dbReference type="Proteomes" id="UP000239814"/>
    </source>
</evidence>
<dbReference type="KEGG" id="git:C6V83_17605"/>
<dbReference type="PANTHER" id="PTHR39683:SF4">
    <property type="entry name" value="COENZYME Q-BINDING PROTEIN COQ10 START DOMAIN-CONTAINING PROTEIN"/>
    <property type="match status" value="1"/>
</dbReference>
<organism evidence="1 2">
    <name type="scientific">Gordonia iterans</name>
    <dbReference type="NCBI Taxonomy" id="1004901"/>
    <lineage>
        <taxon>Bacteria</taxon>
        <taxon>Bacillati</taxon>
        <taxon>Actinomycetota</taxon>
        <taxon>Actinomycetes</taxon>
        <taxon>Mycobacteriales</taxon>
        <taxon>Gordoniaceae</taxon>
        <taxon>Gordonia</taxon>
    </lineage>
</organism>
<dbReference type="Pfam" id="PF10604">
    <property type="entry name" value="Polyketide_cyc2"/>
    <property type="match status" value="1"/>
</dbReference>
<dbReference type="InterPro" id="IPR019587">
    <property type="entry name" value="Polyketide_cyclase/dehydratase"/>
</dbReference>
<dbReference type="AlphaFoldDB" id="A0A2S0KJE8"/>